<feature type="compositionally biased region" description="Polar residues" evidence="1">
    <location>
        <begin position="189"/>
        <end position="198"/>
    </location>
</feature>
<feature type="compositionally biased region" description="Basic and acidic residues" evidence="1">
    <location>
        <begin position="118"/>
        <end position="127"/>
    </location>
</feature>
<evidence type="ECO:0000313" key="2">
    <source>
        <dbReference type="EMBL" id="KAJ5351049.1"/>
    </source>
</evidence>
<feature type="region of interest" description="Disordered" evidence="1">
    <location>
        <begin position="45"/>
        <end position="160"/>
    </location>
</feature>
<comment type="caution">
    <text evidence="2">The sequence shown here is derived from an EMBL/GenBank/DDBJ whole genome shotgun (WGS) entry which is preliminary data.</text>
</comment>
<protein>
    <submittedName>
        <fullName evidence="2">Uncharacterized protein</fullName>
    </submittedName>
</protein>
<gene>
    <name evidence="2" type="ORF">N7452_000023</name>
</gene>
<sequence>MTLSQPGSAEKPIRKIDIAQVSLSLQDRLGLAKLKYQHGRLHGLNLNQQEGKATLDDKPSDSSSEFSRSRCETPFTSPPLRASTYSKELPRSARNKHAATFNSRVMQPMLSASRKRLRSDSDSERPAKAARTSWKSSYRLPESSPGMNRHHTNRGTQASFMSEATIPELSSPVYHRRSEEIDPDLPLHSFQNVSSMVGSSPPRTPPPKHMRLPQQGQPQTNEDGADLLLYLANSPTPARVARGHGNIAFPPSTPPSQHAVLPGMTPTLGGGMFANMSTPNQQFNFADFVNVTPSPAQPAWGGRTPGNPTRTPLANTEARKRLNFDALVPPGSSNTRLRGKEAGLALQLGGELRP</sequence>
<dbReference type="PANTHER" id="PTHR40468:SF1">
    <property type="entry name" value="TOPOISOMERASE I DAMAGE AFFECTED PROTEIN 11"/>
    <property type="match status" value="1"/>
</dbReference>
<dbReference type="Proteomes" id="UP001147695">
    <property type="component" value="Unassembled WGS sequence"/>
</dbReference>
<evidence type="ECO:0000256" key="1">
    <source>
        <dbReference type="SAM" id="MobiDB-lite"/>
    </source>
</evidence>
<accession>A0A9W9R2Q4</accession>
<dbReference type="PANTHER" id="PTHR40468">
    <property type="entry name" value="YALI0A15257P"/>
    <property type="match status" value="1"/>
</dbReference>
<proteinExistence type="predicted"/>
<reference evidence="2" key="1">
    <citation type="submission" date="2022-12" db="EMBL/GenBank/DDBJ databases">
        <authorList>
            <person name="Petersen C."/>
        </authorList>
    </citation>
    <scope>NUCLEOTIDE SEQUENCE</scope>
    <source>
        <strain evidence="2">IBT 35673</strain>
    </source>
</reference>
<name>A0A9W9R2Q4_PENBR</name>
<organism evidence="2 3">
    <name type="scientific">Penicillium brevicompactum</name>
    <dbReference type="NCBI Taxonomy" id="5074"/>
    <lineage>
        <taxon>Eukaryota</taxon>
        <taxon>Fungi</taxon>
        <taxon>Dikarya</taxon>
        <taxon>Ascomycota</taxon>
        <taxon>Pezizomycotina</taxon>
        <taxon>Eurotiomycetes</taxon>
        <taxon>Eurotiomycetidae</taxon>
        <taxon>Eurotiales</taxon>
        <taxon>Aspergillaceae</taxon>
        <taxon>Penicillium</taxon>
    </lineage>
</organism>
<dbReference type="AlphaFoldDB" id="A0A9W9R2Q4"/>
<dbReference type="EMBL" id="JAPZBQ010000001">
    <property type="protein sequence ID" value="KAJ5351049.1"/>
    <property type="molecule type" value="Genomic_DNA"/>
</dbReference>
<evidence type="ECO:0000313" key="3">
    <source>
        <dbReference type="Proteomes" id="UP001147695"/>
    </source>
</evidence>
<feature type="region of interest" description="Disordered" evidence="1">
    <location>
        <begin position="185"/>
        <end position="221"/>
    </location>
</feature>
<reference evidence="2" key="2">
    <citation type="journal article" date="2023" name="IMA Fungus">
        <title>Comparative genomic study of the Penicillium genus elucidates a diverse pangenome and 15 lateral gene transfer events.</title>
        <authorList>
            <person name="Petersen C."/>
            <person name="Sorensen T."/>
            <person name="Nielsen M.R."/>
            <person name="Sondergaard T.E."/>
            <person name="Sorensen J.L."/>
            <person name="Fitzpatrick D.A."/>
            <person name="Frisvad J.C."/>
            <person name="Nielsen K.L."/>
        </authorList>
    </citation>
    <scope>NUCLEOTIDE SEQUENCE</scope>
    <source>
        <strain evidence="2">IBT 35673</strain>
    </source>
</reference>